<keyword evidence="3" id="KW-1185">Reference proteome</keyword>
<evidence type="ECO:0000313" key="2">
    <source>
        <dbReference type="EMBL" id="CAI9261071.1"/>
    </source>
</evidence>
<gene>
    <name evidence="2" type="ORF">LSALG_LOCUS1876</name>
</gene>
<keyword evidence="1" id="KW-0812">Transmembrane</keyword>
<dbReference type="PANTHER" id="PTHR35746">
    <property type="entry name" value="PENTATRICOPEPTIDE REPEAT (PPR) SUPERFAMILY PROTEIN"/>
    <property type="match status" value="1"/>
</dbReference>
<dbReference type="PANTHER" id="PTHR35746:SF1">
    <property type="entry name" value="PENTATRICOPEPTIDE REPEAT (PPR) SUPERFAMILY PROTEIN"/>
    <property type="match status" value="1"/>
</dbReference>
<keyword evidence="1" id="KW-0472">Membrane</keyword>
<reference evidence="2" key="1">
    <citation type="submission" date="2023-04" db="EMBL/GenBank/DDBJ databases">
        <authorList>
            <person name="Vijverberg K."/>
            <person name="Xiong W."/>
            <person name="Schranz E."/>
        </authorList>
    </citation>
    <scope>NUCLEOTIDE SEQUENCE</scope>
</reference>
<dbReference type="EMBL" id="OX465086">
    <property type="protein sequence ID" value="CAI9261071.1"/>
    <property type="molecule type" value="Genomic_DNA"/>
</dbReference>
<name>A0AA35UM71_LACSI</name>
<sequence>MAWSEERWSLLVEVRDGDITPYKGFLKNRFFFTLLLTFSNLLQISLPSFPHLLQNPFCVLIFIQTWIPKIRAKSPPLQAFSSLIYEIVIIFLILNSITVTKMTYFNGGLLFYFDFAGHIFHRCGWSFQKSHPSSKHRRAHKKICGTIEGYPKLIDSEVVSDDDAPVSRNRRRD</sequence>
<dbReference type="AlphaFoldDB" id="A0AA35UM71"/>
<dbReference type="Proteomes" id="UP001177003">
    <property type="component" value="Chromosome 0"/>
</dbReference>
<accession>A0AA35UM71</accession>
<organism evidence="2 3">
    <name type="scientific">Lactuca saligna</name>
    <name type="common">Willowleaf lettuce</name>
    <dbReference type="NCBI Taxonomy" id="75948"/>
    <lineage>
        <taxon>Eukaryota</taxon>
        <taxon>Viridiplantae</taxon>
        <taxon>Streptophyta</taxon>
        <taxon>Embryophyta</taxon>
        <taxon>Tracheophyta</taxon>
        <taxon>Spermatophyta</taxon>
        <taxon>Magnoliopsida</taxon>
        <taxon>eudicotyledons</taxon>
        <taxon>Gunneridae</taxon>
        <taxon>Pentapetalae</taxon>
        <taxon>asterids</taxon>
        <taxon>campanulids</taxon>
        <taxon>Asterales</taxon>
        <taxon>Asteraceae</taxon>
        <taxon>Cichorioideae</taxon>
        <taxon>Cichorieae</taxon>
        <taxon>Lactucinae</taxon>
        <taxon>Lactuca</taxon>
    </lineage>
</organism>
<feature type="transmembrane region" description="Helical" evidence="1">
    <location>
        <begin position="30"/>
        <end position="46"/>
    </location>
</feature>
<proteinExistence type="predicted"/>
<protein>
    <submittedName>
        <fullName evidence="2">Uncharacterized protein</fullName>
    </submittedName>
</protein>
<evidence type="ECO:0000313" key="3">
    <source>
        <dbReference type="Proteomes" id="UP001177003"/>
    </source>
</evidence>
<feature type="transmembrane region" description="Helical" evidence="1">
    <location>
        <begin position="79"/>
        <end position="97"/>
    </location>
</feature>
<evidence type="ECO:0000256" key="1">
    <source>
        <dbReference type="SAM" id="Phobius"/>
    </source>
</evidence>
<keyword evidence="1" id="KW-1133">Transmembrane helix</keyword>